<sequence length="479" mass="55168">MQRPTITAYRSIDDLRQLKQWFYDYNEETDNRLKAVQKVKGLATRGKLPHGVEATSFLTTMVLNDNELGLIDSNTLQLSYTMALIRFVNGLLDPFQQSNYAIPMHLLAKQLNLPTYFVELRHMGTHESLPSLDILRITCGNALNWLYEYFWSNIENLAGGENESSRDPLREVLSLRMKDIEAKFEKYQVYNNLKTFKRIRKQDLDKVYMDGDETDPKYYKCLADIVEFAGEDMNLLVDILLFKNYLIYPALKVKDKKSKFNPLIIKLYQPMLDKLGVECKLQCFDRIIDIISDKLKAPIDQKLHKRLGFAELSDPDETVQLVEWLAYLGQELAKSEQTPREFPDRDALVTSLLDGLQSIEKKLEEALLPTFTSVLDRILEAISKEEILQSLVDRLSDWIKLIKNLQSTKKTYDLPPSLDDLLGLSPAATPQSSKRPLQAEPQEDNVLKKKKQHASANETPMFLLTPHENWKPTPFGTCV</sequence>
<dbReference type="GO" id="GO:0090730">
    <property type="term" value="C:Las1 complex"/>
    <property type="evidence" value="ECO:0007669"/>
    <property type="project" value="InterPro"/>
</dbReference>
<organism evidence="2 3">
    <name type="scientific">Candida viswanathii</name>
    <dbReference type="NCBI Taxonomy" id="5486"/>
    <lineage>
        <taxon>Eukaryota</taxon>
        <taxon>Fungi</taxon>
        <taxon>Dikarya</taxon>
        <taxon>Ascomycota</taxon>
        <taxon>Saccharomycotina</taxon>
        <taxon>Pichiomycetes</taxon>
        <taxon>Debaryomycetaceae</taxon>
        <taxon>Candida/Lodderomyces clade</taxon>
        <taxon>Candida</taxon>
    </lineage>
</organism>
<dbReference type="EMBL" id="QLNQ01000001">
    <property type="protein sequence ID" value="RCK67472.1"/>
    <property type="molecule type" value="Genomic_DNA"/>
</dbReference>
<evidence type="ECO:0000313" key="3">
    <source>
        <dbReference type="Proteomes" id="UP000253472"/>
    </source>
</evidence>
<dbReference type="GO" id="GO:0000470">
    <property type="term" value="P:maturation of LSU-rRNA"/>
    <property type="evidence" value="ECO:0007669"/>
    <property type="project" value="TreeGrafter"/>
</dbReference>
<accession>A0A367YR32</accession>
<name>A0A367YR32_9ASCO</name>
<dbReference type="GO" id="GO:0000460">
    <property type="term" value="P:maturation of 5.8S rRNA"/>
    <property type="evidence" value="ECO:0007669"/>
    <property type="project" value="TreeGrafter"/>
</dbReference>
<comment type="caution">
    <text evidence="2">The sequence shown here is derived from an EMBL/GenBank/DDBJ whole genome shotgun (WGS) entry which is preliminary data.</text>
</comment>
<dbReference type="Proteomes" id="UP000253472">
    <property type="component" value="Unassembled WGS sequence"/>
</dbReference>
<gene>
    <name evidence="2" type="primary">LAS1_0</name>
    <name evidence="2" type="ORF">Cantr_02987</name>
</gene>
<dbReference type="PANTHER" id="PTHR15002:SF0">
    <property type="entry name" value="RIBOSOMAL BIOGENESIS PROTEIN LAS1L"/>
    <property type="match status" value="1"/>
</dbReference>
<dbReference type="AlphaFoldDB" id="A0A367YR32"/>
<protein>
    <submittedName>
        <fullName evidence="2">Protein LAS1</fullName>
    </submittedName>
</protein>
<dbReference type="STRING" id="5486.A0A367YR32"/>
<dbReference type="OrthoDB" id="10263222at2759"/>
<proteinExistence type="predicted"/>
<dbReference type="InterPro" id="IPR007174">
    <property type="entry name" value="Las1"/>
</dbReference>
<reference evidence="2 3" key="1">
    <citation type="submission" date="2018-06" db="EMBL/GenBank/DDBJ databases">
        <title>Whole genome sequencing of Candida tropicalis (genome annotated by CSBL at Korea University).</title>
        <authorList>
            <person name="Ahn J."/>
        </authorList>
    </citation>
    <scope>NUCLEOTIDE SEQUENCE [LARGE SCALE GENOMIC DNA]</scope>
    <source>
        <strain evidence="2 3">ATCC 20962</strain>
    </source>
</reference>
<dbReference type="GO" id="GO:0030687">
    <property type="term" value="C:preribosome, large subunit precursor"/>
    <property type="evidence" value="ECO:0007669"/>
    <property type="project" value="TreeGrafter"/>
</dbReference>
<evidence type="ECO:0000256" key="1">
    <source>
        <dbReference type="SAM" id="MobiDB-lite"/>
    </source>
</evidence>
<dbReference type="Pfam" id="PF04031">
    <property type="entry name" value="Las1"/>
    <property type="match status" value="1"/>
</dbReference>
<dbReference type="GO" id="GO:0004519">
    <property type="term" value="F:endonuclease activity"/>
    <property type="evidence" value="ECO:0007669"/>
    <property type="project" value="InterPro"/>
</dbReference>
<feature type="region of interest" description="Disordered" evidence="1">
    <location>
        <begin position="425"/>
        <end position="466"/>
    </location>
</feature>
<dbReference type="PANTHER" id="PTHR15002">
    <property type="entry name" value="RIBOSOMAL BIOGENESIS PROTEIN LAS1L"/>
    <property type="match status" value="1"/>
</dbReference>
<keyword evidence="3" id="KW-1185">Reference proteome</keyword>
<evidence type="ECO:0000313" key="2">
    <source>
        <dbReference type="EMBL" id="RCK67472.1"/>
    </source>
</evidence>